<evidence type="ECO:0000259" key="1">
    <source>
        <dbReference type="Pfam" id="PF05685"/>
    </source>
</evidence>
<evidence type="ECO:0000313" key="3">
    <source>
        <dbReference type="Proteomes" id="UP000623067"/>
    </source>
</evidence>
<organism evidence="2 3">
    <name type="scientific">Sphingomonas metalli</name>
    <dbReference type="NCBI Taxonomy" id="1779358"/>
    <lineage>
        <taxon>Bacteria</taxon>
        <taxon>Pseudomonadati</taxon>
        <taxon>Pseudomonadota</taxon>
        <taxon>Alphaproteobacteria</taxon>
        <taxon>Sphingomonadales</taxon>
        <taxon>Sphingomonadaceae</taxon>
        <taxon>Sphingomonas</taxon>
    </lineage>
</organism>
<dbReference type="AlphaFoldDB" id="A0A916SWL8"/>
<dbReference type="CDD" id="cd06260">
    <property type="entry name" value="DUF820-like"/>
    <property type="match status" value="1"/>
</dbReference>
<evidence type="ECO:0000313" key="2">
    <source>
        <dbReference type="EMBL" id="GGB20278.1"/>
    </source>
</evidence>
<dbReference type="PANTHER" id="PTHR36558">
    <property type="entry name" value="GLR1098 PROTEIN"/>
    <property type="match status" value="1"/>
</dbReference>
<name>A0A916SWL8_9SPHN</name>
<reference evidence="2" key="2">
    <citation type="submission" date="2020-09" db="EMBL/GenBank/DDBJ databases">
        <authorList>
            <person name="Sun Q."/>
            <person name="Zhou Y."/>
        </authorList>
    </citation>
    <scope>NUCLEOTIDE SEQUENCE</scope>
    <source>
        <strain evidence="2">CGMCC 1.15330</strain>
    </source>
</reference>
<keyword evidence="3" id="KW-1185">Reference proteome</keyword>
<feature type="domain" description="Putative restriction endonuclease" evidence="1">
    <location>
        <begin position="16"/>
        <end position="168"/>
    </location>
</feature>
<dbReference type="Pfam" id="PF05685">
    <property type="entry name" value="Uma2"/>
    <property type="match status" value="1"/>
</dbReference>
<protein>
    <recommendedName>
        <fullName evidence="1">Putative restriction endonuclease domain-containing protein</fullName>
    </recommendedName>
</protein>
<proteinExistence type="predicted"/>
<dbReference type="InterPro" id="IPR011335">
    <property type="entry name" value="Restrct_endonuc-II-like"/>
</dbReference>
<gene>
    <name evidence="2" type="ORF">GCM10011380_07320</name>
</gene>
<dbReference type="PANTHER" id="PTHR36558:SF1">
    <property type="entry name" value="RESTRICTION ENDONUCLEASE DOMAIN-CONTAINING PROTEIN-RELATED"/>
    <property type="match status" value="1"/>
</dbReference>
<dbReference type="Proteomes" id="UP000623067">
    <property type="component" value="Unassembled WGS sequence"/>
</dbReference>
<reference evidence="2" key="1">
    <citation type="journal article" date="2014" name="Int. J. Syst. Evol. Microbiol.">
        <title>Complete genome sequence of Corynebacterium casei LMG S-19264T (=DSM 44701T), isolated from a smear-ripened cheese.</title>
        <authorList>
            <consortium name="US DOE Joint Genome Institute (JGI-PGF)"/>
            <person name="Walter F."/>
            <person name="Albersmeier A."/>
            <person name="Kalinowski J."/>
            <person name="Ruckert C."/>
        </authorList>
    </citation>
    <scope>NUCLEOTIDE SEQUENCE</scope>
    <source>
        <strain evidence="2">CGMCC 1.15330</strain>
    </source>
</reference>
<sequence length="186" mass="20042">MASILSLTTPRLLTADEFLQIDFGPDLKAELDNGYIRMMAGGSRDHARVQANIIIALGPRLRGSGCRPYGSDMAVRPHGLSVRYPDVTIECGSAGGSGADTELAAPRVIFEVLSPSTRELDLRVKKDEYRAIASVDTIVFVDPEAETVATSQRRGGTWVDTLFAAADVELPALSLTIPHAEIFARD</sequence>
<accession>A0A916SWL8</accession>
<comment type="caution">
    <text evidence="2">The sequence shown here is derived from an EMBL/GenBank/DDBJ whole genome shotgun (WGS) entry which is preliminary data.</text>
</comment>
<dbReference type="InterPro" id="IPR012296">
    <property type="entry name" value="Nuclease_put_TT1808"/>
</dbReference>
<dbReference type="InterPro" id="IPR008538">
    <property type="entry name" value="Uma2"/>
</dbReference>
<dbReference type="RefSeq" id="WP_188657276.1">
    <property type="nucleotide sequence ID" value="NZ_BMIH01000001.1"/>
</dbReference>
<dbReference type="Gene3D" id="3.90.1570.10">
    <property type="entry name" value="tt1808, chain A"/>
    <property type="match status" value="1"/>
</dbReference>
<dbReference type="EMBL" id="BMIH01000001">
    <property type="protein sequence ID" value="GGB20278.1"/>
    <property type="molecule type" value="Genomic_DNA"/>
</dbReference>
<dbReference type="SUPFAM" id="SSF52980">
    <property type="entry name" value="Restriction endonuclease-like"/>
    <property type="match status" value="1"/>
</dbReference>